<protein>
    <submittedName>
        <fullName evidence="2">Retrovirus-related Pol polyprotein from type-1 retrotransposable element R2</fullName>
    </submittedName>
</protein>
<organism evidence="2 3">
    <name type="scientific">Eumeta variegata</name>
    <name type="common">Bagworm moth</name>
    <name type="synonym">Eumeta japonica</name>
    <dbReference type="NCBI Taxonomy" id="151549"/>
    <lineage>
        <taxon>Eukaryota</taxon>
        <taxon>Metazoa</taxon>
        <taxon>Ecdysozoa</taxon>
        <taxon>Arthropoda</taxon>
        <taxon>Hexapoda</taxon>
        <taxon>Insecta</taxon>
        <taxon>Pterygota</taxon>
        <taxon>Neoptera</taxon>
        <taxon>Endopterygota</taxon>
        <taxon>Lepidoptera</taxon>
        <taxon>Glossata</taxon>
        <taxon>Ditrysia</taxon>
        <taxon>Tineoidea</taxon>
        <taxon>Psychidae</taxon>
        <taxon>Oiketicinae</taxon>
        <taxon>Eumeta</taxon>
    </lineage>
</organism>
<dbReference type="PANTHER" id="PTHR47027:SF20">
    <property type="entry name" value="REVERSE TRANSCRIPTASE-LIKE PROTEIN WITH RNA-DIRECTED DNA POLYMERASE DOMAIN"/>
    <property type="match status" value="1"/>
</dbReference>
<keyword evidence="3" id="KW-1185">Reference proteome</keyword>
<gene>
    <name evidence="2" type="ORF">EVAR_47366_1</name>
</gene>
<evidence type="ECO:0000259" key="1">
    <source>
        <dbReference type="PROSITE" id="PS50878"/>
    </source>
</evidence>
<sequence length="102" mass="11668">MIERKEMNFGRILSMRGVSSRLIQALQPLYRGSSACVRINGADPEWLDILRGVRQGCVTSPWLFNLFMDSCLYDLIEYECGLRMDELSVKCLLYADDQVVLA</sequence>
<feature type="domain" description="Reverse transcriptase" evidence="1">
    <location>
        <begin position="1"/>
        <end position="102"/>
    </location>
</feature>
<proteinExistence type="predicted"/>
<dbReference type="EMBL" id="BGZK01000648">
    <property type="protein sequence ID" value="GBP54494.1"/>
    <property type="molecule type" value="Genomic_DNA"/>
</dbReference>
<accession>A0A4C1WWQ7</accession>
<dbReference type="OrthoDB" id="10014409at2759"/>
<evidence type="ECO:0000313" key="3">
    <source>
        <dbReference type="Proteomes" id="UP000299102"/>
    </source>
</evidence>
<evidence type="ECO:0000313" key="2">
    <source>
        <dbReference type="EMBL" id="GBP54494.1"/>
    </source>
</evidence>
<dbReference type="Proteomes" id="UP000299102">
    <property type="component" value="Unassembled WGS sequence"/>
</dbReference>
<dbReference type="SUPFAM" id="SSF56672">
    <property type="entry name" value="DNA/RNA polymerases"/>
    <property type="match status" value="1"/>
</dbReference>
<comment type="caution">
    <text evidence="2">The sequence shown here is derived from an EMBL/GenBank/DDBJ whole genome shotgun (WGS) entry which is preliminary data.</text>
</comment>
<dbReference type="Pfam" id="PF00078">
    <property type="entry name" value="RVT_1"/>
    <property type="match status" value="1"/>
</dbReference>
<reference evidence="2 3" key="1">
    <citation type="journal article" date="2019" name="Commun. Biol.">
        <title>The bagworm genome reveals a unique fibroin gene that provides high tensile strength.</title>
        <authorList>
            <person name="Kono N."/>
            <person name="Nakamura H."/>
            <person name="Ohtoshi R."/>
            <person name="Tomita M."/>
            <person name="Numata K."/>
            <person name="Arakawa K."/>
        </authorList>
    </citation>
    <scope>NUCLEOTIDE SEQUENCE [LARGE SCALE GENOMIC DNA]</scope>
</reference>
<name>A0A4C1WWQ7_EUMVA</name>
<dbReference type="GO" id="GO:0071897">
    <property type="term" value="P:DNA biosynthetic process"/>
    <property type="evidence" value="ECO:0007669"/>
    <property type="project" value="UniProtKB-ARBA"/>
</dbReference>
<dbReference type="PANTHER" id="PTHR47027">
    <property type="entry name" value="REVERSE TRANSCRIPTASE DOMAIN-CONTAINING PROTEIN"/>
    <property type="match status" value="1"/>
</dbReference>
<dbReference type="AlphaFoldDB" id="A0A4C1WWQ7"/>
<dbReference type="InterPro" id="IPR043502">
    <property type="entry name" value="DNA/RNA_pol_sf"/>
</dbReference>
<dbReference type="InterPro" id="IPR000477">
    <property type="entry name" value="RT_dom"/>
</dbReference>
<dbReference type="PROSITE" id="PS50878">
    <property type="entry name" value="RT_POL"/>
    <property type="match status" value="1"/>
</dbReference>